<dbReference type="Proteomes" id="UP001164746">
    <property type="component" value="Chromosome 2"/>
</dbReference>
<feature type="domain" description="Integrase catalytic" evidence="1">
    <location>
        <begin position="139"/>
        <end position="297"/>
    </location>
</feature>
<dbReference type="InterPro" id="IPR013607">
    <property type="entry name" value="Phospholipase_A2-like"/>
</dbReference>
<dbReference type="SUPFAM" id="SSF53098">
    <property type="entry name" value="Ribonuclease H-like"/>
    <property type="match status" value="1"/>
</dbReference>
<dbReference type="Gene3D" id="3.30.420.10">
    <property type="entry name" value="Ribonuclease H-like superfamily/Ribonuclease H"/>
    <property type="match status" value="1"/>
</dbReference>
<sequence length="297" mass="34422">MKCGKCVECGSTKTQFVKGAGAHSGSGVMNNLINKLPFEMHLPGHNFTGPGTNLNKRLNKDMTPKPWNVPINRVDNAAYHHDVCYAKNKDTEMDGIYNPSLRERFDRSIVQKIIGTKMNFGMGVKQLKKIVWTNQLANELHKPVNTKFQKRIVYAKDIDEIWASDLIDMQSFSREKKNVKFLLTVIDVFSKYGWMIPLKDKTGKSVADALKQILKERRPKKKWVDKGKEFYNKDVQNLVEIYSTENEEKSSVVERWNRTIKEKMWKYFSANSTNKYIDILNDLVDQYNDTKHSSIKM</sequence>
<dbReference type="InterPro" id="IPR001584">
    <property type="entry name" value="Integrase_cat-core"/>
</dbReference>
<dbReference type="InterPro" id="IPR012337">
    <property type="entry name" value="RNaseH-like_sf"/>
</dbReference>
<reference evidence="2" key="1">
    <citation type="submission" date="2022-11" db="EMBL/GenBank/DDBJ databases">
        <title>Centuries of genome instability and evolution in soft-shell clam transmissible cancer (bioRxiv).</title>
        <authorList>
            <person name="Hart S.F.M."/>
            <person name="Yonemitsu M.A."/>
            <person name="Giersch R.M."/>
            <person name="Beal B.F."/>
            <person name="Arriagada G."/>
            <person name="Davis B.W."/>
            <person name="Ostrander E.A."/>
            <person name="Goff S.P."/>
            <person name="Metzger M.J."/>
        </authorList>
    </citation>
    <scope>NUCLEOTIDE SEQUENCE</scope>
    <source>
        <strain evidence="2">MELC-2E11</strain>
        <tissue evidence="2">Siphon/mantle</tissue>
    </source>
</reference>
<organism evidence="2 3">
    <name type="scientific">Mya arenaria</name>
    <name type="common">Soft-shell clam</name>
    <dbReference type="NCBI Taxonomy" id="6604"/>
    <lineage>
        <taxon>Eukaryota</taxon>
        <taxon>Metazoa</taxon>
        <taxon>Spiralia</taxon>
        <taxon>Lophotrochozoa</taxon>
        <taxon>Mollusca</taxon>
        <taxon>Bivalvia</taxon>
        <taxon>Autobranchia</taxon>
        <taxon>Heteroconchia</taxon>
        <taxon>Euheterodonta</taxon>
        <taxon>Imparidentia</taxon>
        <taxon>Neoheterodontei</taxon>
        <taxon>Myida</taxon>
        <taxon>Myoidea</taxon>
        <taxon>Myidae</taxon>
        <taxon>Mya</taxon>
    </lineage>
</organism>
<dbReference type="PANTHER" id="PTHR46585:SF1">
    <property type="entry name" value="CHROMO DOMAIN-CONTAINING PROTEIN"/>
    <property type="match status" value="1"/>
</dbReference>
<protein>
    <submittedName>
        <fullName evidence="2">YMD3-like protein</fullName>
    </submittedName>
</protein>
<evidence type="ECO:0000313" key="2">
    <source>
        <dbReference type="EMBL" id="WAQ95239.1"/>
    </source>
</evidence>
<dbReference type="PROSITE" id="PS50994">
    <property type="entry name" value="INTEGRASE"/>
    <property type="match status" value="1"/>
</dbReference>
<evidence type="ECO:0000313" key="3">
    <source>
        <dbReference type="Proteomes" id="UP001164746"/>
    </source>
</evidence>
<evidence type="ECO:0000259" key="1">
    <source>
        <dbReference type="PROSITE" id="PS50994"/>
    </source>
</evidence>
<accession>A0ABY7DFM6</accession>
<dbReference type="PANTHER" id="PTHR46585">
    <property type="entry name" value="INTEGRASE CORE DOMAIN CONTAINING PROTEIN"/>
    <property type="match status" value="1"/>
</dbReference>
<dbReference type="Pfam" id="PF00665">
    <property type="entry name" value="rve"/>
    <property type="match status" value="1"/>
</dbReference>
<name>A0ABY7DFM6_MYAAR</name>
<dbReference type="EMBL" id="CP111013">
    <property type="protein sequence ID" value="WAQ95239.1"/>
    <property type="molecule type" value="Genomic_DNA"/>
</dbReference>
<dbReference type="InterPro" id="IPR036397">
    <property type="entry name" value="RNaseH_sf"/>
</dbReference>
<dbReference type="Pfam" id="PF08398">
    <property type="entry name" value="Phospholip_A2_4"/>
    <property type="match status" value="1"/>
</dbReference>
<gene>
    <name evidence="2" type="ORF">MAR_027929</name>
</gene>
<keyword evidence="3" id="KW-1185">Reference proteome</keyword>
<proteinExistence type="predicted"/>